<reference evidence="2" key="1">
    <citation type="submission" date="2020-05" db="EMBL/GenBank/DDBJ databases">
        <authorList>
            <person name="Chiriac C."/>
            <person name="Salcher M."/>
            <person name="Ghai R."/>
            <person name="Kavagutti S V."/>
        </authorList>
    </citation>
    <scope>NUCLEOTIDE SEQUENCE</scope>
</reference>
<dbReference type="InterPro" id="IPR014914">
    <property type="entry name" value="RES_dom"/>
</dbReference>
<sequence>MAFTGEPSRVCQRTGLAVVHQPDVALWRVFKTADGPLNPPIRSGSPDERWGRFDVPGVATVYGATHSRGAYVETLAALAAAAVDYAELFDDVAPGQDPVAQDWSDMHHMPPGSTATQWRRDRQLGEMLLLRPGQYIDVMAGDTISMLRRHFREWAPNQDPAHQRIDTSVLTCPDRAVTCAVAKWLREQVLDDGSIPAGIRYVSRHGGELSCWAVWVDLGGSTNPDDVKPLVALHIDEVNRVPIEASDADFRWAAKSLGVNPH</sequence>
<gene>
    <name evidence="2" type="ORF">UFOPK2786_00251</name>
</gene>
<proteinExistence type="predicted"/>
<dbReference type="Pfam" id="PF08808">
    <property type="entry name" value="RES"/>
    <property type="match status" value="1"/>
</dbReference>
<accession>A0A6J6SCQ3</accession>
<dbReference type="AlphaFoldDB" id="A0A6J6SCQ3"/>
<dbReference type="EMBL" id="CAEZYW010000023">
    <property type="protein sequence ID" value="CAB4732169.1"/>
    <property type="molecule type" value="Genomic_DNA"/>
</dbReference>
<evidence type="ECO:0000313" key="2">
    <source>
        <dbReference type="EMBL" id="CAB4732169.1"/>
    </source>
</evidence>
<evidence type="ECO:0000259" key="1">
    <source>
        <dbReference type="Pfam" id="PF08808"/>
    </source>
</evidence>
<name>A0A6J6SCQ3_9ZZZZ</name>
<feature type="domain" description="RES" evidence="1">
    <location>
        <begin position="26"/>
        <end position="216"/>
    </location>
</feature>
<protein>
    <submittedName>
        <fullName evidence="2">Unannotated protein</fullName>
    </submittedName>
</protein>
<organism evidence="2">
    <name type="scientific">freshwater metagenome</name>
    <dbReference type="NCBI Taxonomy" id="449393"/>
    <lineage>
        <taxon>unclassified sequences</taxon>
        <taxon>metagenomes</taxon>
        <taxon>ecological metagenomes</taxon>
    </lineage>
</organism>